<proteinExistence type="predicted"/>
<dbReference type="InParanoid" id="S0F001"/>
<dbReference type="eggNOG" id="COG5653">
    <property type="taxonomic scope" value="Bacteria"/>
</dbReference>
<sequence length="374" mass="43456">MQVQEYHEREALERLKPIWHMLQEAATNITPFQTWEWNEAWWRHVGTNRRARVLVFYHNREVIALAPLCVGRYLGTPLRRLEWIGTGSSDYLGFLALPGYEKAVAKALFNHLRTSLDGWNIADLQQLPPSSPLLDQTIWPSVVGVQSTEPCPYLPLPPRWEALTAQLGKKMRFNIGYYARLLQRTFPDMAFTLATQETLEESMEALFSLHQRRWNAKWLPGVFGSRRVQAFHKEVAGRFLDKGWLRLHVLQADGGVRAVIYCFAFRNKTYYYQAGFAPEYARYSPGTVLVAQAIRQAIEEGHVEFDFLRGQESYKYRWRPQERWNQRLLLLQAHGSVWERATLAGRIGFALNRLERFVEARVKSSLQKKGEASS</sequence>
<gene>
    <name evidence="2" type="ORF">CCALI_02461</name>
</gene>
<dbReference type="OrthoDB" id="9795712at2"/>
<evidence type="ECO:0000259" key="1">
    <source>
        <dbReference type="Pfam" id="PF13480"/>
    </source>
</evidence>
<feature type="domain" description="BioF2-like acetyltransferase" evidence="1">
    <location>
        <begin position="170"/>
        <end position="315"/>
    </location>
</feature>
<dbReference type="KEGG" id="ccz:CCALI_02461"/>
<dbReference type="PATRIC" id="fig|1303518.3.peg.2558"/>
<accession>S0F001</accession>
<dbReference type="SUPFAM" id="SSF55729">
    <property type="entry name" value="Acyl-CoA N-acyltransferases (Nat)"/>
    <property type="match status" value="1"/>
</dbReference>
<dbReference type="InterPro" id="IPR016181">
    <property type="entry name" value="Acyl_CoA_acyltransferase"/>
</dbReference>
<dbReference type="Pfam" id="PF13480">
    <property type="entry name" value="Acetyltransf_6"/>
    <property type="match status" value="1"/>
</dbReference>
<protein>
    <submittedName>
        <fullName evidence="2">Protein involved in cellulose biosynthesis (CelD)</fullName>
    </submittedName>
</protein>
<dbReference type="HOGENOM" id="CLU_046277_1_0_0"/>
<reference evidence="3" key="1">
    <citation type="submission" date="2013-03" db="EMBL/GenBank/DDBJ databases">
        <title>Genome sequence of Chthonomonas calidirosea, the first sequenced genome from the Armatimonadetes phylum (formally candidate division OP10).</title>
        <authorList>
            <person name="Lee K.C.Y."/>
            <person name="Morgan X.C."/>
            <person name="Dunfield P.F."/>
            <person name="Tamas I."/>
            <person name="Houghton K.M."/>
            <person name="Vyssotski M."/>
            <person name="Ryan J.L.J."/>
            <person name="Lagutin K."/>
            <person name="McDonald I.R."/>
            <person name="Stott M.B."/>
        </authorList>
    </citation>
    <scope>NUCLEOTIDE SEQUENCE [LARGE SCALE GENOMIC DNA]</scope>
    <source>
        <strain evidence="3">DSM 23976 / ICMP 18418 / T49</strain>
    </source>
</reference>
<dbReference type="InterPro" id="IPR038740">
    <property type="entry name" value="BioF2-like_GNAT_dom"/>
</dbReference>
<dbReference type="RefSeq" id="WP_016483772.1">
    <property type="nucleotide sequence ID" value="NC_021487.1"/>
</dbReference>
<organism evidence="2 3">
    <name type="scientific">Chthonomonas calidirosea (strain DSM 23976 / ICMP 18418 / T49)</name>
    <dbReference type="NCBI Taxonomy" id="1303518"/>
    <lineage>
        <taxon>Bacteria</taxon>
        <taxon>Bacillati</taxon>
        <taxon>Armatimonadota</taxon>
        <taxon>Chthonomonadia</taxon>
        <taxon>Chthonomonadales</taxon>
        <taxon>Chthonomonadaceae</taxon>
        <taxon>Chthonomonas</taxon>
    </lineage>
</organism>
<dbReference type="EMBL" id="HF951689">
    <property type="protein sequence ID" value="CCW36260.1"/>
    <property type="molecule type" value="Genomic_DNA"/>
</dbReference>
<keyword evidence="3" id="KW-1185">Reference proteome</keyword>
<name>S0F001_CHTCT</name>
<dbReference type="Proteomes" id="UP000014227">
    <property type="component" value="Chromosome I"/>
</dbReference>
<dbReference type="STRING" id="454171.CP488_01628"/>
<dbReference type="AlphaFoldDB" id="S0F001"/>
<evidence type="ECO:0000313" key="3">
    <source>
        <dbReference type="Proteomes" id="UP000014227"/>
    </source>
</evidence>
<dbReference type="Gene3D" id="3.40.630.30">
    <property type="match status" value="1"/>
</dbReference>
<evidence type="ECO:0000313" key="2">
    <source>
        <dbReference type="EMBL" id="CCW36260.1"/>
    </source>
</evidence>